<dbReference type="Proteomes" id="UP000422736">
    <property type="component" value="Chromosome 3"/>
</dbReference>
<feature type="compositionally biased region" description="Pro residues" evidence="8">
    <location>
        <begin position="507"/>
        <end position="520"/>
    </location>
</feature>
<keyword evidence="4" id="KW-0645">Protease</keyword>
<dbReference type="InterPro" id="IPR036873">
    <property type="entry name" value="Rhodanese-like_dom_sf"/>
</dbReference>
<dbReference type="Pfam" id="PF00443">
    <property type="entry name" value="UCH"/>
    <property type="match status" value="1"/>
</dbReference>
<dbReference type="InterPro" id="IPR038765">
    <property type="entry name" value="Papain-like_cys_pep_sf"/>
</dbReference>
<evidence type="ECO:0000256" key="5">
    <source>
        <dbReference type="ARBA" id="ARBA00022786"/>
    </source>
</evidence>
<keyword evidence="7" id="KW-0788">Thiol protease</keyword>
<dbReference type="CDD" id="cd02674">
    <property type="entry name" value="Peptidase_C19R"/>
    <property type="match status" value="1"/>
</dbReference>
<dbReference type="PROSITE" id="PS00972">
    <property type="entry name" value="USP_1"/>
    <property type="match status" value="1"/>
</dbReference>
<gene>
    <name evidence="10" type="primary">UBP11</name>
    <name evidence="10" type="ORF">FIM1_2432</name>
</gene>
<sequence length="1018" mass="116740">MSRLYTPEYSNELLDFVQDVFAEDVKHYYAKLRLEKLIELLEQGESLFESYREYLSQGKYEDCLTAFTIGSFYVYLIIPGSVQFNARNKSYAIYSDLKKLYQDELNMSNVLTMVLHKVDAVLNQNLEILTSHQLDHARKRAFSVEDPIIRHQLEEFHLQDNDSDSTNNHKSFASTEWKAPRLDPNDRLQLAVSSSKTSEASSLKSLPLEEKIDKTDEISAILSSTSVETTGAANIGLGTYNQNDNATRNIPRHYSLPVTYVNGHLTKDDDDSTIDQPVGHNLDGSIIRTNFSNHSVYLSGELEEDSNEKISYLSRLRQDHTIDSETLFDILDDPERREHLLLIDLRLPKRFESNHIVAPHILNIDPHVLYNSETSTSLKSFEELRKLVSNPLLNSIDKFKQIVYYTDTKSFMHLTFNYELLLFQLLLSKTVTHFPACLQGGYEQWKSFLHKKVAADPSFDRYQYLYKKGSSCHTEHSKEESQPSSIPVSTVPSRSPSKALDLQSSEAPPPIPKTAPPPLPDKLSVFSKDANVIYNRPAAPLPPDTHPPFLKSSAAKELRLNQRKDVNKHYHHTHTPFSIPTIEKNPNEFVSLSITGLRNMGNTCYINSMLQCLFACSQFRDLFLSSKYHRYLNPRYNNISISKWFNILFRKMYLNGGCSVVPNGFLRACHMLRPDFNIPSDQQDTQEFLLFLLDTLHDELSEPTKVANDYPNLLLHDDKSLLVDGKEYDKWFDESLKNNGLSPIDDIFQGQIENSLSCQRCGYTSYNYSTFYVLSLAIPTLPPSKAFSRTKRVIRLEDCINLYTQDEILKDENAWDCPKCGSQASSSHPNSNDDNVDKQKKRNFLVVNGEHKSRSKFFKLSSSRSKTRSLSPFKSGSSKGEKIISKSKKMTTVKSLNFITMPNILVIHLSRFFYDLTKKNETMINYPLILDVVLKNNKVARYRLYGIVNHFGNLVSGHYTSLVNKHLSHEIRGGKQKWYYFDDEVVKKEDNHGDFDKGITSISSGDVYVLFYERIPDM</sequence>
<comment type="similarity">
    <text evidence="2">Belongs to the peptidase C19 family.</text>
</comment>
<evidence type="ECO:0000259" key="9">
    <source>
        <dbReference type="PROSITE" id="PS50235"/>
    </source>
</evidence>
<dbReference type="Pfam" id="PF00581">
    <property type="entry name" value="Rhodanese"/>
    <property type="match status" value="1"/>
</dbReference>
<dbReference type="PROSITE" id="PS00973">
    <property type="entry name" value="USP_2"/>
    <property type="match status" value="1"/>
</dbReference>
<name>A0ABX6ETX4_KLUMA</name>
<dbReference type="SUPFAM" id="SSF52821">
    <property type="entry name" value="Rhodanese/Cell cycle control phosphatase"/>
    <property type="match status" value="1"/>
</dbReference>
<feature type="region of interest" description="Disordered" evidence="8">
    <location>
        <begin position="473"/>
        <end position="520"/>
    </location>
</feature>
<dbReference type="InterPro" id="IPR018200">
    <property type="entry name" value="USP_CS"/>
</dbReference>
<evidence type="ECO:0000256" key="7">
    <source>
        <dbReference type="ARBA" id="ARBA00022807"/>
    </source>
</evidence>
<dbReference type="InterPro" id="IPR050185">
    <property type="entry name" value="Ub_carboxyl-term_hydrolase"/>
</dbReference>
<accession>A0ABX6ETX4</accession>
<evidence type="ECO:0000256" key="2">
    <source>
        <dbReference type="ARBA" id="ARBA00009085"/>
    </source>
</evidence>
<dbReference type="GO" id="GO:0016787">
    <property type="term" value="F:hydrolase activity"/>
    <property type="evidence" value="ECO:0007669"/>
    <property type="project" value="UniProtKB-KW"/>
</dbReference>
<feature type="compositionally biased region" description="Polar residues" evidence="8">
    <location>
        <begin position="482"/>
        <end position="506"/>
    </location>
</feature>
<keyword evidence="6 10" id="KW-0378">Hydrolase</keyword>
<evidence type="ECO:0000256" key="3">
    <source>
        <dbReference type="ARBA" id="ARBA00012759"/>
    </source>
</evidence>
<dbReference type="PANTHER" id="PTHR21646:SF24">
    <property type="entry name" value="UBIQUITIN CARBOXYL-TERMINAL HYDROLASE"/>
    <property type="match status" value="1"/>
</dbReference>
<keyword evidence="5" id="KW-0833">Ubl conjugation pathway</keyword>
<organism evidence="10 11">
    <name type="scientific">Kluyveromyces marxianus</name>
    <name type="common">Yeast</name>
    <name type="synonym">Candida kefyr</name>
    <dbReference type="NCBI Taxonomy" id="4911"/>
    <lineage>
        <taxon>Eukaryota</taxon>
        <taxon>Fungi</taxon>
        <taxon>Dikarya</taxon>
        <taxon>Ascomycota</taxon>
        <taxon>Saccharomycotina</taxon>
        <taxon>Saccharomycetes</taxon>
        <taxon>Saccharomycetales</taxon>
        <taxon>Saccharomycetaceae</taxon>
        <taxon>Kluyveromyces</taxon>
    </lineage>
</organism>
<comment type="catalytic activity">
    <reaction evidence="1">
        <text>Thiol-dependent hydrolysis of ester, thioester, amide, peptide and isopeptide bonds formed by the C-terminal Gly of ubiquitin (a 76-residue protein attached to proteins as an intracellular targeting signal).</text>
        <dbReference type="EC" id="3.4.19.12"/>
    </reaction>
</comment>
<feature type="domain" description="USP" evidence="9">
    <location>
        <begin position="595"/>
        <end position="1015"/>
    </location>
</feature>
<keyword evidence="11" id="KW-1185">Reference proteome</keyword>
<dbReference type="PANTHER" id="PTHR21646">
    <property type="entry name" value="UBIQUITIN CARBOXYL-TERMINAL HYDROLASE"/>
    <property type="match status" value="1"/>
</dbReference>
<evidence type="ECO:0000256" key="4">
    <source>
        <dbReference type="ARBA" id="ARBA00022670"/>
    </source>
</evidence>
<dbReference type="SUPFAM" id="SSF54001">
    <property type="entry name" value="Cysteine proteinases"/>
    <property type="match status" value="1"/>
</dbReference>
<dbReference type="EMBL" id="CP015056">
    <property type="protein sequence ID" value="QGN15738.1"/>
    <property type="molecule type" value="Genomic_DNA"/>
</dbReference>
<protein>
    <recommendedName>
        <fullName evidence="3">ubiquitinyl hydrolase 1</fullName>
        <ecNumber evidence="3">3.4.19.12</ecNumber>
    </recommendedName>
</protein>
<evidence type="ECO:0000256" key="6">
    <source>
        <dbReference type="ARBA" id="ARBA00022801"/>
    </source>
</evidence>
<evidence type="ECO:0000313" key="11">
    <source>
        <dbReference type="Proteomes" id="UP000422736"/>
    </source>
</evidence>
<proteinExistence type="inferred from homology"/>
<evidence type="ECO:0000256" key="8">
    <source>
        <dbReference type="SAM" id="MobiDB-lite"/>
    </source>
</evidence>
<dbReference type="Gene3D" id="3.90.70.10">
    <property type="entry name" value="Cysteine proteinases"/>
    <property type="match status" value="1"/>
</dbReference>
<dbReference type="InterPro" id="IPR001394">
    <property type="entry name" value="Peptidase_C19_UCH"/>
</dbReference>
<reference evidence="10 11" key="1">
    <citation type="submission" date="2016-03" db="EMBL/GenBank/DDBJ databases">
        <title>How can Kluyveromyces marxianus grow so fast - potential evolutionary course in Saccharomyces Complex revealed by comparative genomics.</title>
        <authorList>
            <person name="Mo W."/>
            <person name="Lu W."/>
            <person name="Yang X."/>
            <person name="Qi J."/>
            <person name="Lv H."/>
        </authorList>
    </citation>
    <scope>NUCLEOTIDE SEQUENCE [LARGE SCALE GENOMIC DNA]</scope>
    <source>
        <strain evidence="10 11">FIM1</strain>
    </source>
</reference>
<dbReference type="Gene3D" id="3.40.250.10">
    <property type="entry name" value="Rhodanese-like domain"/>
    <property type="match status" value="1"/>
</dbReference>
<evidence type="ECO:0000313" key="10">
    <source>
        <dbReference type="EMBL" id="QGN15738.1"/>
    </source>
</evidence>
<dbReference type="EC" id="3.4.19.12" evidence="3"/>
<dbReference type="InterPro" id="IPR001763">
    <property type="entry name" value="Rhodanese-like_dom"/>
</dbReference>
<dbReference type="InterPro" id="IPR028889">
    <property type="entry name" value="USP"/>
</dbReference>
<dbReference type="PROSITE" id="PS50235">
    <property type="entry name" value="USP_3"/>
    <property type="match status" value="1"/>
</dbReference>
<evidence type="ECO:0000256" key="1">
    <source>
        <dbReference type="ARBA" id="ARBA00000707"/>
    </source>
</evidence>